<name>A0A4R6TYX0_9BACI</name>
<keyword evidence="3" id="KW-1185">Reference proteome</keyword>
<accession>A0A4R6TYX0</accession>
<evidence type="ECO:0000256" key="1">
    <source>
        <dbReference type="SAM" id="MobiDB-lite"/>
    </source>
</evidence>
<proteinExistence type="predicted"/>
<dbReference type="AlphaFoldDB" id="A0A4R6TYX0"/>
<reference evidence="2 3" key="1">
    <citation type="submission" date="2019-03" db="EMBL/GenBank/DDBJ databases">
        <title>Genomic Encyclopedia of Type Strains, Phase IV (KMG-IV): sequencing the most valuable type-strain genomes for metagenomic binning, comparative biology and taxonomic classification.</title>
        <authorList>
            <person name="Goeker M."/>
        </authorList>
    </citation>
    <scope>NUCLEOTIDE SEQUENCE [LARGE SCALE GENOMIC DNA]</scope>
    <source>
        <strain evidence="2 3">DSM 28697</strain>
    </source>
</reference>
<gene>
    <name evidence="2" type="ORF">EV213_12153</name>
</gene>
<organism evidence="2 3">
    <name type="scientific">Aureibacillus halotolerans</name>
    <dbReference type="NCBI Taxonomy" id="1508390"/>
    <lineage>
        <taxon>Bacteria</taxon>
        <taxon>Bacillati</taxon>
        <taxon>Bacillota</taxon>
        <taxon>Bacilli</taxon>
        <taxon>Bacillales</taxon>
        <taxon>Bacillaceae</taxon>
        <taxon>Aureibacillus</taxon>
    </lineage>
</organism>
<evidence type="ECO:0000313" key="2">
    <source>
        <dbReference type="EMBL" id="TDQ35435.1"/>
    </source>
</evidence>
<sequence>MKRYFRTESILDLEDQLRRKRKHKKCKKKHDFCGESVESAECESWNDESSERNTVNEIHIHCNDSNESNESNETNGHHKKHHHCKPKSCECQEGAVVEMGVTTQNGSLIITAAANTTVEEILGQVSVECSENGDVVLLTGSMFLEWGDPSIAQNLLIRKSNRYQDPLQGQIIYSMPLLTTDMNVPFDAKDVLNSRDDDIIYTLTLRKVAGGTASSVEVSNATFTLFQYR</sequence>
<feature type="region of interest" description="Disordered" evidence="1">
    <location>
        <begin position="63"/>
        <end position="84"/>
    </location>
</feature>
<evidence type="ECO:0000313" key="3">
    <source>
        <dbReference type="Proteomes" id="UP000295632"/>
    </source>
</evidence>
<dbReference type="RefSeq" id="WP_133581910.1">
    <property type="nucleotide sequence ID" value="NZ_SNYJ01000021.1"/>
</dbReference>
<dbReference type="Proteomes" id="UP000295632">
    <property type="component" value="Unassembled WGS sequence"/>
</dbReference>
<dbReference type="EMBL" id="SNYJ01000021">
    <property type="protein sequence ID" value="TDQ35435.1"/>
    <property type="molecule type" value="Genomic_DNA"/>
</dbReference>
<protein>
    <submittedName>
        <fullName evidence="2">Uncharacterized protein</fullName>
    </submittedName>
</protein>
<comment type="caution">
    <text evidence="2">The sequence shown here is derived from an EMBL/GenBank/DDBJ whole genome shotgun (WGS) entry which is preliminary data.</text>
</comment>